<evidence type="ECO:0000256" key="3">
    <source>
        <dbReference type="ARBA" id="ARBA00007710"/>
    </source>
</evidence>
<dbReference type="RefSeq" id="XP_022664797.1">
    <property type="nucleotide sequence ID" value="XM_022809062.1"/>
</dbReference>
<dbReference type="EnsemblMetazoa" id="XM_022809062">
    <property type="protein sequence ID" value="XP_022664797"/>
    <property type="gene ID" value="LOC111251923"/>
</dbReference>
<evidence type="ECO:0000256" key="4">
    <source>
        <dbReference type="ARBA" id="ARBA00022692"/>
    </source>
</evidence>
<evidence type="ECO:0000313" key="11">
    <source>
        <dbReference type="Proteomes" id="UP000594260"/>
    </source>
</evidence>
<dbReference type="OrthoDB" id="5857140at2759"/>
<keyword evidence="5" id="KW-0053">Apoptosis</keyword>
<dbReference type="KEGG" id="vde:111251923"/>
<evidence type="ECO:0000256" key="6">
    <source>
        <dbReference type="ARBA" id="ARBA00022989"/>
    </source>
</evidence>
<dbReference type="FunCoup" id="A0A7M7KJZ8">
    <property type="interactions" value="121"/>
</dbReference>
<name>A0A7M7KJZ8_VARDE</name>
<keyword evidence="4 9" id="KW-0812">Transmembrane</keyword>
<dbReference type="Proteomes" id="UP000594260">
    <property type="component" value="Unplaced"/>
</dbReference>
<keyword evidence="7" id="KW-0496">Mitochondrion</keyword>
<accession>A0A7M7KJZ8</accession>
<comment type="similarity">
    <text evidence="3">Belongs to the NIP3 family.</text>
</comment>
<dbReference type="GO" id="GO:0005741">
    <property type="term" value="C:mitochondrial outer membrane"/>
    <property type="evidence" value="ECO:0007669"/>
    <property type="project" value="TreeGrafter"/>
</dbReference>
<dbReference type="RefSeq" id="XP_022664799.1">
    <property type="nucleotide sequence ID" value="XM_022809064.1"/>
</dbReference>
<protein>
    <submittedName>
        <fullName evidence="10">Uncharacterized protein</fullName>
    </submittedName>
</protein>
<dbReference type="RefSeq" id="XP_022664798.1">
    <property type="nucleotide sequence ID" value="XM_022809063.1"/>
</dbReference>
<evidence type="ECO:0000256" key="8">
    <source>
        <dbReference type="ARBA" id="ARBA00023136"/>
    </source>
</evidence>
<dbReference type="GO" id="GO:0042802">
    <property type="term" value="F:identical protein binding"/>
    <property type="evidence" value="ECO:0007669"/>
    <property type="project" value="UniProtKB-ARBA"/>
</dbReference>
<evidence type="ECO:0000256" key="2">
    <source>
        <dbReference type="ARBA" id="ARBA00004325"/>
    </source>
</evidence>
<dbReference type="EnsemblMetazoa" id="XM_022809061">
    <property type="protein sequence ID" value="XP_022664796"/>
    <property type="gene ID" value="LOC111251923"/>
</dbReference>
<dbReference type="GO" id="GO:0043065">
    <property type="term" value="P:positive regulation of apoptotic process"/>
    <property type="evidence" value="ECO:0007669"/>
    <property type="project" value="InterPro"/>
</dbReference>
<dbReference type="InParanoid" id="A0A7M7KJZ8"/>
<feature type="transmembrane region" description="Helical" evidence="9">
    <location>
        <begin position="154"/>
        <end position="176"/>
    </location>
</feature>
<organism evidence="10 11">
    <name type="scientific">Varroa destructor</name>
    <name type="common">Honeybee mite</name>
    <dbReference type="NCBI Taxonomy" id="109461"/>
    <lineage>
        <taxon>Eukaryota</taxon>
        <taxon>Metazoa</taxon>
        <taxon>Ecdysozoa</taxon>
        <taxon>Arthropoda</taxon>
        <taxon>Chelicerata</taxon>
        <taxon>Arachnida</taxon>
        <taxon>Acari</taxon>
        <taxon>Parasitiformes</taxon>
        <taxon>Mesostigmata</taxon>
        <taxon>Gamasina</taxon>
        <taxon>Dermanyssoidea</taxon>
        <taxon>Varroidae</taxon>
        <taxon>Varroa</taxon>
    </lineage>
</organism>
<sequence length="192" mass="21107">MVEKMTTFSSPYALTRRGITANELLANATEGDPILDSWVDLYYAASHPSTPPLLPASQIEKLLLEAQRESNQSSLKNSGYCSPRTPKSLASNLSVHDDMLHYKDADPSEWIWDWSGRPESSVSARDLKYGGQSGKANLSLRHSRVIRKGVISEVLPLFVFSNLLSIILGAGIGLFFGKRWSAARNLSVIGLD</sequence>
<dbReference type="PANTHER" id="PTHR15186">
    <property type="entry name" value="RE48077P"/>
    <property type="match status" value="1"/>
</dbReference>
<dbReference type="EnsemblMetazoa" id="XM_022809064">
    <property type="protein sequence ID" value="XP_022664799"/>
    <property type="gene ID" value="LOC111251923"/>
</dbReference>
<dbReference type="EnsemblMetazoa" id="XM_022809063">
    <property type="protein sequence ID" value="XP_022664798"/>
    <property type="gene ID" value="LOC111251923"/>
</dbReference>
<dbReference type="InterPro" id="IPR010548">
    <property type="entry name" value="BNIP3"/>
</dbReference>
<evidence type="ECO:0000256" key="1">
    <source>
        <dbReference type="ARBA" id="ARBA00004167"/>
    </source>
</evidence>
<dbReference type="CTD" id="664"/>
<reference evidence="10" key="1">
    <citation type="submission" date="2021-01" db="UniProtKB">
        <authorList>
            <consortium name="EnsemblMetazoa"/>
        </authorList>
    </citation>
    <scope>IDENTIFICATION</scope>
</reference>
<dbReference type="GO" id="GO:0097345">
    <property type="term" value="P:mitochondrial outer membrane permeabilization"/>
    <property type="evidence" value="ECO:0007669"/>
    <property type="project" value="TreeGrafter"/>
</dbReference>
<dbReference type="GeneID" id="111251923"/>
<dbReference type="Pfam" id="PF06553">
    <property type="entry name" value="BNIP3"/>
    <property type="match status" value="1"/>
</dbReference>
<dbReference type="RefSeq" id="XP_022664796.1">
    <property type="nucleotide sequence ID" value="XM_022809061.1"/>
</dbReference>
<keyword evidence="11" id="KW-1185">Reference proteome</keyword>
<keyword evidence="8 9" id="KW-0472">Membrane</keyword>
<dbReference type="PANTHER" id="PTHR15186:SF5">
    <property type="entry name" value="BNIP3, ISOFORM A"/>
    <property type="match status" value="1"/>
</dbReference>
<dbReference type="OMA" id="MYNGDME"/>
<evidence type="ECO:0000256" key="5">
    <source>
        <dbReference type="ARBA" id="ARBA00022703"/>
    </source>
</evidence>
<dbReference type="AlphaFoldDB" id="A0A7M7KJZ8"/>
<comment type="subcellular location">
    <subcellularLocation>
        <location evidence="1">Membrane</location>
        <topology evidence="1">Single-pass membrane protein</topology>
    </subcellularLocation>
    <subcellularLocation>
        <location evidence="2">Mitochondrion membrane</location>
    </subcellularLocation>
</comment>
<dbReference type="GO" id="GO:0005634">
    <property type="term" value="C:nucleus"/>
    <property type="evidence" value="ECO:0007669"/>
    <property type="project" value="TreeGrafter"/>
</dbReference>
<keyword evidence="6 9" id="KW-1133">Transmembrane helix</keyword>
<evidence type="ECO:0000256" key="7">
    <source>
        <dbReference type="ARBA" id="ARBA00023128"/>
    </source>
</evidence>
<proteinExistence type="inferred from homology"/>
<evidence type="ECO:0000256" key="9">
    <source>
        <dbReference type="SAM" id="Phobius"/>
    </source>
</evidence>
<evidence type="ECO:0000313" key="10">
    <source>
        <dbReference type="EnsemblMetazoa" id="XP_022664796"/>
    </source>
</evidence>